<dbReference type="Pfam" id="PF06565">
    <property type="entry name" value="DM10_dom"/>
    <property type="match status" value="1"/>
</dbReference>
<protein>
    <recommendedName>
        <fullName evidence="6">DM10 domain-containing protein</fullName>
    </recommendedName>
</protein>
<feature type="domain" description="DM10" evidence="6">
    <location>
        <begin position="86"/>
        <end position="193"/>
    </location>
</feature>
<dbReference type="GO" id="GO:0005930">
    <property type="term" value="C:axoneme"/>
    <property type="evidence" value="ECO:0007669"/>
    <property type="project" value="UniProtKB-SubCell"/>
</dbReference>
<proteinExistence type="predicted"/>
<dbReference type="InterPro" id="IPR006602">
    <property type="entry name" value="DM10_dom"/>
</dbReference>
<reference evidence="7 8" key="1">
    <citation type="journal article" date="2023" name="Genes (Basel)">
        <title>Chromosome-Level Genome Assembly and Circadian Gene Repertoire of the Patagonia Blennie Eleginops maclovinus-The Closest Ancestral Proxy of Antarctic Cryonotothenioids.</title>
        <authorList>
            <person name="Cheng C.C."/>
            <person name="Rivera-Colon A.G."/>
            <person name="Minhas B.F."/>
            <person name="Wilson L."/>
            <person name="Rayamajhi N."/>
            <person name="Vargas-Chacoff L."/>
            <person name="Catchen J.M."/>
        </authorList>
    </citation>
    <scope>NUCLEOTIDE SEQUENCE [LARGE SCALE GENOMIC DNA]</scope>
    <source>
        <strain evidence="7">JMC-PN-2008</strain>
    </source>
</reference>
<name>A0AAN7X3W5_ELEMC</name>
<gene>
    <name evidence="7" type="ORF">PBY51_006697</name>
</gene>
<dbReference type="PANTHER" id="PTHR12086:SF9">
    <property type="entry name" value="EF-HAND DOMAIN-CONTAINING PROTEIN 1"/>
    <property type="match status" value="1"/>
</dbReference>
<comment type="subcellular location">
    <subcellularLocation>
        <location evidence="1">Cytoplasm</location>
        <location evidence="1">Cytoskeleton</location>
        <location evidence="1">Cilium axoneme</location>
    </subcellularLocation>
</comment>
<dbReference type="FunFam" id="2.30.29.170:FF:000004">
    <property type="entry name" value="EF-hand domain containing 2"/>
    <property type="match status" value="1"/>
</dbReference>
<evidence type="ECO:0000259" key="6">
    <source>
        <dbReference type="PROSITE" id="PS51336"/>
    </source>
</evidence>
<accession>A0AAN7X3W5</accession>
<keyword evidence="2" id="KW-0963">Cytoplasm</keyword>
<dbReference type="PROSITE" id="PS51336">
    <property type="entry name" value="DM10"/>
    <property type="match status" value="1"/>
</dbReference>
<keyword evidence="5" id="KW-0966">Cell projection</keyword>
<keyword evidence="4" id="KW-0206">Cytoskeleton</keyword>
<evidence type="ECO:0000256" key="1">
    <source>
        <dbReference type="ARBA" id="ARBA00004430"/>
    </source>
</evidence>
<dbReference type="Gene3D" id="2.30.29.170">
    <property type="match status" value="1"/>
</dbReference>
<dbReference type="GO" id="GO:0007052">
    <property type="term" value="P:mitotic spindle organization"/>
    <property type="evidence" value="ECO:0007669"/>
    <property type="project" value="TreeGrafter"/>
</dbReference>
<evidence type="ECO:0000256" key="4">
    <source>
        <dbReference type="ARBA" id="ARBA00023212"/>
    </source>
</evidence>
<dbReference type="Proteomes" id="UP001346869">
    <property type="component" value="Unassembled WGS sequence"/>
</dbReference>
<keyword evidence="8" id="KW-1185">Reference proteome</keyword>
<comment type="caution">
    <text evidence="7">The sequence shown here is derived from an EMBL/GenBank/DDBJ whole genome shotgun (WGS) entry which is preliminary data.</text>
</comment>
<dbReference type="GO" id="GO:0000281">
    <property type="term" value="P:mitotic cytokinesis"/>
    <property type="evidence" value="ECO:0007669"/>
    <property type="project" value="TreeGrafter"/>
</dbReference>
<evidence type="ECO:0000256" key="5">
    <source>
        <dbReference type="ARBA" id="ARBA00023273"/>
    </source>
</evidence>
<dbReference type="InterPro" id="IPR040193">
    <property type="entry name" value="EFHC1/EFHC2/EFHB"/>
</dbReference>
<evidence type="ECO:0000256" key="2">
    <source>
        <dbReference type="ARBA" id="ARBA00022490"/>
    </source>
</evidence>
<sequence>MSWNWNITFRDVTKSAFHRSQTLVYRNGYALPRRPTVGIGQDPLLSEQLIQQEISELSSEIPYITHGSYKDQGVVEDFIPAYVALDKKVLRFYAYFQEDILFSPEEQHRVCPVVIYYYLEDDSMCIFEPRVDNSGIPQGQRIKRQRLPKNEHGDHYLWKNLNIGMDLKCTDSSTTSHRSMLSLRNSWKVKALF</sequence>
<evidence type="ECO:0000313" key="8">
    <source>
        <dbReference type="Proteomes" id="UP001346869"/>
    </source>
</evidence>
<dbReference type="PANTHER" id="PTHR12086">
    <property type="entry name" value="EF-HAND DOMAIN C-TERMINAL CONTAINING PROTEIN"/>
    <property type="match status" value="1"/>
</dbReference>
<dbReference type="SMART" id="SM00676">
    <property type="entry name" value="DM10"/>
    <property type="match status" value="1"/>
</dbReference>
<reference evidence="7 8" key="2">
    <citation type="journal article" date="2023" name="Mol. Biol. Evol.">
        <title>Genomics of Secondarily Temperate Adaptation in the Only Non-Antarctic Icefish.</title>
        <authorList>
            <person name="Rivera-Colon A.G."/>
            <person name="Rayamajhi N."/>
            <person name="Minhas B.F."/>
            <person name="Madrigal G."/>
            <person name="Bilyk K.T."/>
            <person name="Yoon V."/>
            <person name="Hune M."/>
            <person name="Gregory S."/>
            <person name="Cheng C.H.C."/>
            <person name="Catchen J.M."/>
        </authorList>
    </citation>
    <scope>NUCLEOTIDE SEQUENCE [LARGE SCALE GENOMIC DNA]</scope>
    <source>
        <strain evidence="7">JMC-PN-2008</strain>
    </source>
</reference>
<dbReference type="GO" id="GO:0060285">
    <property type="term" value="P:cilium-dependent cell motility"/>
    <property type="evidence" value="ECO:0007669"/>
    <property type="project" value="TreeGrafter"/>
</dbReference>
<dbReference type="GO" id="GO:0043014">
    <property type="term" value="F:alpha-tubulin binding"/>
    <property type="evidence" value="ECO:0007669"/>
    <property type="project" value="TreeGrafter"/>
</dbReference>
<dbReference type="EMBL" id="JAUZQC010000020">
    <property type="protein sequence ID" value="KAK5852859.1"/>
    <property type="molecule type" value="Genomic_DNA"/>
</dbReference>
<organism evidence="7 8">
    <name type="scientific">Eleginops maclovinus</name>
    <name type="common">Patagonian blennie</name>
    <name type="synonym">Eleginus maclovinus</name>
    <dbReference type="NCBI Taxonomy" id="56733"/>
    <lineage>
        <taxon>Eukaryota</taxon>
        <taxon>Metazoa</taxon>
        <taxon>Chordata</taxon>
        <taxon>Craniata</taxon>
        <taxon>Vertebrata</taxon>
        <taxon>Euteleostomi</taxon>
        <taxon>Actinopterygii</taxon>
        <taxon>Neopterygii</taxon>
        <taxon>Teleostei</taxon>
        <taxon>Neoteleostei</taxon>
        <taxon>Acanthomorphata</taxon>
        <taxon>Eupercaria</taxon>
        <taxon>Perciformes</taxon>
        <taxon>Notothenioidei</taxon>
        <taxon>Eleginopidae</taxon>
        <taxon>Eleginops</taxon>
    </lineage>
</organism>
<keyword evidence="3" id="KW-0677">Repeat</keyword>
<evidence type="ECO:0000256" key="3">
    <source>
        <dbReference type="ARBA" id="ARBA00022737"/>
    </source>
</evidence>
<evidence type="ECO:0000313" key="7">
    <source>
        <dbReference type="EMBL" id="KAK5852859.1"/>
    </source>
</evidence>
<dbReference type="GO" id="GO:0072686">
    <property type="term" value="C:mitotic spindle"/>
    <property type="evidence" value="ECO:0007669"/>
    <property type="project" value="TreeGrafter"/>
</dbReference>
<dbReference type="AlphaFoldDB" id="A0AAN7X3W5"/>